<evidence type="ECO:0000313" key="1">
    <source>
        <dbReference type="EMBL" id="MCI72400.1"/>
    </source>
</evidence>
<feature type="non-terminal residue" evidence="1">
    <location>
        <position position="53"/>
    </location>
</feature>
<sequence>MSIKAPYGFRLCTVPVTTDPIPSCAWMPATALRWLRISLDSSSSTSTNFKGIS</sequence>
<dbReference type="Proteomes" id="UP000265520">
    <property type="component" value="Unassembled WGS sequence"/>
</dbReference>
<name>A0A392UJ50_9FABA</name>
<reference evidence="1 2" key="1">
    <citation type="journal article" date="2018" name="Front. Plant Sci.">
        <title>Red Clover (Trifolium pratense) and Zigzag Clover (T. medium) - A Picture of Genomic Similarities and Differences.</title>
        <authorList>
            <person name="Dluhosova J."/>
            <person name="Istvanek J."/>
            <person name="Nedelnik J."/>
            <person name="Repkova J."/>
        </authorList>
    </citation>
    <scope>NUCLEOTIDE SEQUENCE [LARGE SCALE GENOMIC DNA]</scope>
    <source>
        <strain evidence="2">cv. 10/8</strain>
        <tissue evidence="1">Leaf</tissue>
    </source>
</reference>
<keyword evidence="2" id="KW-1185">Reference proteome</keyword>
<comment type="caution">
    <text evidence="1">The sequence shown here is derived from an EMBL/GenBank/DDBJ whole genome shotgun (WGS) entry which is preliminary data.</text>
</comment>
<dbReference type="AlphaFoldDB" id="A0A392UJ50"/>
<accession>A0A392UJ50</accession>
<organism evidence="1 2">
    <name type="scientific">Trifolium medium</name>
    <dbReference type="NCBI Taxonomy" id="97028"/>
    <lineage>
        <taxon>Eukaryota</taxon>
        <taxon>Viridiplantae</taxon>
        <taxon>Streptophyta</taxon>
        <taxon>Embryophyta</taxon>
        <taxon>Tracheophyta</taxon>
        <taxon>Spermatophyta</taxon>
        <taxon>Magnoliopsida</taxon>
        <taxon>eudicotyledons</taxon>
        <taxon>Gunneridae</taxon>
        <taxon>Pentapetalae</taxon>
        <taxon>rosids</taxon>
        <taxon>fabids</taxon>
        <taxon>Fabales</taxon>
        <taxon>Fabaceae</taxon>
        <taxon>Papilionoideae</taxon>
        <taxon>50 kb inversion clade</taxon>
        <taxon>NPAAA clade</taxon>
        <taxon>Hologalegina</taxon>
        <taxon>IRL clade</taxon>
        <taxon>Trifolieae</taxon>
        <taxon>Trifolium</taxon>
    </lineage>
</organism>
<protein>
    <submittedName>
        <fullName evidence="1">Uncharacterized protein</fullName>
    </submittedName>
</protein>
<proteinExistence type="predicted"/>
<evidence type="ECO:0000313" key="2">
    <source>
        <dbReference type="Proteomes" id="UP000265520"/>
    </source>
</evidence>
<dbReference type="EMBL" id="LXQA010817308">
    <property type="protein sequence ID" value="MCI72400.1"/>
    <property type="molecule type" value="Genomic_DNA"/>
</dbReference>